<evidence type="ECO:0000256" key="10">
    <source>
        <dbReference type="ARBA" id="ARBA00023180"/>
    </source>
</evidence>
<dbReference type="Pfam" id="PF00326">
    <property type="entry name" value="Peptidase_S9"/>
    <property type="match status" value="1"/>
</dbReference>
<evidence type="ECO:0000259" key="14">
    <source>
        <dbReference type="Pfam" id="PF00930"/>
    </source>
</evidence>
<dbReference type="InterPro" id="IPR050278">
    <property type="entry name" value="Serine_Prot_S9B/DPPIV"/>
</dbReference>
<evidence type="ECO:0000256" key="6">
    <source>
        <dbReference type="ARBA" id="ARBA00022825"/>
    </source>
</evidence>
<dbReference type="EnsemblMetazoa" id="CLYHEMT021266.3">
    <property type="protein sequence ID" value="CLYHEMP021266.3"/>
    <property type="gene ID" value="CLYHEMG021266"/>
</dbReference>
<evidence type="ECO:0000313" key="15">
    <source>
        <dbReference type="EnsemblMetazoa" id="CLYHEMP021266.3"/>
    </source>
</evidence>
<dbReference type="Gene3D" id="2.140.10.30">
    <property type="entry name" value="Dipeptidylpeptidase IV, N-terminal domain"/>
    <property type="match status" value="1"/>
</dbReference>
<dbReference type="InterPro" id="IPR029058">
    <property type="entry name" value="AB_hydrolase_fold"/>
</dbReference>
<dbReference type="PANTHER" id="PTHR11731">
    <property type="entry name" value="PROTEASE FAMILY S9B,C DIPEPTIDYL-PEPTIDASE IV-RELATED"/>
    <property type="match status" value="1"/>
</dbReference>
<dbReference type="SUPFAM" id="SSF82171">
    <property type="entry name" value="DPP6 N-terminal domain-like"/>
    <property type="match status" value="1"/>
</dbReference>
<evidence type="ECO:0000256" key="9">
    <source>
        <dbReference type="ARBA" id="ARBA00023136"/>
    </source>
</evidence>
<dbReference type="GO" id="GO:0006508">
    <property type="term" value="P:proteolysis"/>
    <property type="evidence" value="ECO:0007669"/>
    <property type="project" value="UniProtKB-KW"/>
</dbReference>
<feature type="domain" description="Dipeptidylpeptidase IV N-terminal" evidence="14">
    <location>
        <begin position="161"/>
        <end position="541"/>
    </location>
</feature>
<evidence type="ECO:0000259" key="13">
    <source>
        <dbReference type="Pfam" id="PF00326"/>
    </source>
</evidence>
<comment type="subcellular location">
    <subcellularLocation>
        <location evidence="11">Endomembrane system</location>
        <topology evidence="11">Single-pass membrane protein</topology>
    </subcellularLocation>
    <subcellularLocation>
        <location evidence="1">Membrane</location>
        <topology evidence="1">Single-pass type II membrane protein</topology>
    </subcellularLocation>
</comment>
<keyword evidence="16" id="KW-1185">Reference proteome</keyword>
<keyword evidence="8 12" id="KW-1133">Transmembrane helix</keyword>
<dbReference type="GO" id="GO:0005886">
    <property type="term" value="C:plasma membrane"/>
    <property type="evidence" value="ECO:0007669"/>
    <property type="project" value="TreeGrafter"/>
</dbReference>
<evidence type="ECO:0000256" key="12">
    <source>
        <dbReference type="SAM" id="Phobius"/>
    </source>
</evidence>
<feature type="domain" description="Peptidase S9 prolyl oligopeptidase catalytic" evidence="13">
    <location>
        <begin position="627"/>
        <end position="807"/>
    </location>
</feature>
<evidence type="ECO:0000256" key="5">
    <source>
        <dbReference type="ARBA" id="ARBA00022801"/>
    </source>
</evidence>
<evidence type="ECO:0000256" key="7">
    <source>
        <dbReference type="ARBA" id="ARBA00022968"/>
    </source>
</evidence>
<evidence type="ECO:0000256" key="8">
    <source>
        <dbReference type="ARBA" id="ARBA00022989"/>
    </source>
</evidence>
<dbReference type="Proteomes" id="UP000594262">
    <property type="component" value="Unplaced"/>
</dbReference>
<dbReference type="EnsemblMetazoa" id="CLYHEMT021266.4">
    <property type="protein sequence ID" value="CLYHEMP021266.4"/>
    <property type="gene ID" value="CLYHEMG021266"/>
</dbReference>
<keyword evidence="10" id="KW-0325">Glycoprotein</keyword>
<dbReference type="GO" id="GO:0012505">
    <property type="term" value="C:endomembrane system"/>
    <property type="evidence" value="ECO:0007669"/>
    <property type="project" value="UniProtKB-SubCell"/>
</dbReference>
<evidence type="ECO:0000256" key="2">
    <source>
        <dbReference type="ARBA" id="ARBA00022438"/>
    </source>
</evidence>
<keyword evidence="6" id="KW-0720">Serine protease</keyword>
<dbReference type="GO" id="GO:0004177">
    <property type="term" value="F:aminopeptidase activity"/>
    <property type="evidence" value="ECO:0007669"/>
    <property type="project" value="UniProtKB-KW"/>
</dbReference>
<evidence type="ECO:0000313" key="16">
    <source>
        <dbReference type="Proteomes" id="UP000594262"/>
    </source>
</evidence>
<keyword evidence="5" id="KW-0378">Hydrolase</keyword>
<dbReference type="InterPro" id="IPR002469">
    <property type="entry name" value="Peptidase_S9B_N"/>
</dbReference>
<dbReference type="InterPro" id="IPR001375">
    <property type="entry name" value="Peptidase_S9_cat"/>
</dbReference>
<dbReference type="SUPFAM" id="SSF53474">
    <property type="entry name" value="alpha/beta-Hydrolases"/>
    <property type="match status" value="1"/>
</dbReference>
<dbReference type="Pfam" id="PF00930">
    <property type="entry name" value="DPPIV_N"/>
    <property type="match status" value="1"/>
</dbReference>
<dbReference type="FunFam" id="3.40.50.1820:FF:000003">
    <property type="entry name" value="Dipeptidyl peptidase 4"/>
    <property type="match status" value="1"/>
</dbReference>
<feature type="transmembrane region" description="Helical" evidence="12">
    <location>
        <begin position="57"/>
        <end position="78"/>
    </location>
</feature>
<dbReference type="OrthoDB" id="16520at2759"/>
<dbReference type="AlphaFoldDB" id="A0A7M5XCF8"/>
<dbReference type="GO" id="GO:0008236">
    <property type="term" value="F:serine-type peptidase activity"/>
    <property type="evidence" value="ECO:0007669"/>
    <property type="project" value="UniProtKB-KW"/>
</dbReference>
<sequence>MPINRGILRSTTQESDFEVEVDITDDTFSETRNGHVSWQQKKASGGRKKGWFRRTNIIVLVFLILISITLVLVFTLALKKDKELSSETLISPNRRFTLDEVFLRKYTPRTASIYWVSDDNYLDFSDGIVRKSITNSTYSDRILTRQEMVDNRISRSLARLSPDNKWVLLANNTKKLYRHSFYADYYVKERSTNRVIKLHSPDGDSDEQIRLCTWANNGSAIVFVYKCNVYYIATLETEDIKYYQLTTSGVPKSVFNGVPDWVYEEELLFSGKALEVSADGKYLSYVKFNANQSYFSYAIYGHPSKSYPDIDRIAYPKAGFPNPTIEIKIINLQSVLQEDNSVKNFTQYKKILSPPAKISKGDYYYCIMTWSPGNELYVQWMNRAQNETVCMKYDSTNGQPTTLQEYNTPGGWIDDDYTKPKFAKDNSNYITLLPHEDFRHLAKVSMNPKNGPEVEFLTDGKFMVVDINCYNADDQILYYRSTQESPAQRHVYRINLQTKENSCITCDLLKDSDGTKCTYHDIVFSKKCTYATINCKGPYVPVSYMVNMETMNVQNLTSNEHVKDLLSRKALPTEKFYTIKSDGWDIHVKETRPAGFDPKKKYPVLLSVYGGPSTQKVTDRYSYGFDHFLVSSHDIILINFDARGAGYYGYKFMYAVYKQLGHYEAVDAVNVGKYLKTQPYVDPKKIAIWGWSYGGFYSSTVMGMDSDVITTAVAVAPVTDWRYYDTVYTERYMGLPTPEDNIAGYQSTSVLSMTKNFRGKNFLLIHGTADDNVHFQNAAQLSAALVRDKVKFRGQFYTDKRHSIQTSHVYYLIADYLMAHLRNVEIPADSVFGLKNYPLK</sequence>
<reference evidence="15" key="1">
    <citation type="submission" date="2021-01" db="UniProtKB">
        <authorList>
            <consortium name="EnsemblMetazoa"/>
        </authorList>
    </citation>
    <scope>IDENTIFICATION</scope>
</reference>
<evidence type="ECO:0000256" key="1">
    <source>
        <dbReference type="ARBA" id="ARBA00004606"/>
    </source>
</evidence>
<evidence type="ECO:0000256" key="4">
    <source>
        <dbReference type="ARBA" id="ARBA00022692"/>
    </source>
</evidence>
<proteinExistence type="predicted"/>
<dbReference type="PANTHER" id="PTHR11731:SF200">
    <property type="entry name" value="DIPEPTIDYL PEPTIDASE 10, ISOFORM B"/>
    <property type="match status" value="1"/>
</dbReference>
<name>A0A7M5XCF8_9CNID</name>
<dbReference type="GO" id="GO:0008239">
    <property type="term" value="F:dipeptidyl-peptidase activity"/>
    <property type="evidence" value="ECO:0007669"/>
    <property type="project" value="TreeGrafter"/>
</dbReference>
<keyword evidence="9 12" id="KW-0472">Membrane</keyword>
<organism evidence="15 16">
    <name type="scientific">Clytia hemisphaerica</name>
    <dbReference type="NCBI Taxonomy" id="252671"/>
    <lineage>
        <taxon>Eukaryota</taxon>
        <taxon>Metazoa</taxon>
        <taxon>Cnidaria</taxon>
        <taxon>Hydrozoa</taxon>
        <taxon>Hydroidolina</taxon>
        <taxon>Leptothecata</taxon>
        <taxon>Obeliida</taxon>
        <taxon>Clytiidae</taxon>
        <taxon>Clytia</taxon>
    </lineage>
</organism>
<accession>A0A7M5XCF8</accession>
<keyword evidence="3" id="KW-0645">Protease</keyword>
<evidence type="ECO:0000256" key="11">
    <source>
        <dbReference type="ARBA" id="ARBA00037847"/>
    </source>
</evidence>
<keyword evidence="4 12" id="KW-0812">Transmembrane</keyword>
<dbReference type="Gene3D" id="3.40.50.1820">
    <property type="entry name" value="alpha/beta hydrolase"/>
    <property type="match status" value="1"/>
</dbReference>
<evidence type="ECO:0000256" key="3">
    <source>
        <dbReference type="ARBA" id="ARBA00022670"/>
    </source>
</evidence>
<keyword evidence="2" id="KW-0031">Aminopeptidase</keyword>
<keyword evidence="7" id="KW-0735">Signal-anchor</keyword>
<protein>
    <submittedName>
        <fullName evidence="15">Uncharacterized protein</fullName>
    </submittedName>
</protein>